<dbReference type="AlphaFoldDB" id="A0ABD3H0Q4"/>
<keyword evidence="2" id="KW-1185">Reference proteome</keyword>
<evidence type="ECO:0000313" key="1">
    <source>
        <dbReference type="EMBL" id="KAL3684973.1"/>
    </source>
</evidence>
<dbReference type="EMBL" id="JBJQOH010000006">
    <property type="protein sequence ID" value="KAL3684973.1"/>
    <property type="molecule type" value="Genomic_DNA"/>
</dbReference>
<sequence>MAGGGKKIKKVLRLTTDWDRPEISRTQVVAIPGLRNPSSFKGLAQGYNPALRLASRLGTDRVLTKRVEELRAENPMQEAKK</sequence>
<proteinExistence type="predicted"/>
<evidence type="ECO:0000313" key="2">
    <source>
        <dbReference type="Proteomes" id="UP001633002"/>
    </source>
</evidence>
<gene>
    <name evidence="1" type="ORF">R1sor_002995</name>
</gene>
<reference evidence="1 2" key="1">
    <citation type="submission" date="2024-09" db="EMBL/GenBank/DDBJ databases">
        <title>Chromosome-scale assembly of Riccia sorocarpa.</title>
        <authorList>
            <person name="Paukszto L."/>
        </authorList>
    </citation>
    <scope>NUCLEOTIDE SEQUENCE [LARGE SCALE GENOMIC DNA]</scope>
    <source>
        <strain evidence="1">LP-2024</strain>
        <tissue evidence="1">Aerial parts of the thallus</tissue>
    </source>
</reference>
<name>A0ABD3H0Q4_9MARC</name>
<organism evidence="1 2">
    <name type="scientific">Riccia sorocarpa</name>
    <dbReference type="NCBI Taxonomy" id="122646"/>
    <lineage>
        <taxon>Eukaryota</taxon>
        <taxon>Viridiplantae</taxon>
        <taxon>Streptophyta</taxon>
        <taxon>Embryophyta</taxon>
        <taxon>Marchantiophyta</taxon>
        <taxon>Marchantiopsida</taxon>
        <taxon>Marchantiidae</taxon>
        <taxon>Marchantiales</taxon>
        <taxon>Ricciaceae</taxon>
        <taxon>Riccia</taxon>
    </lineage>
</organism>
<dbReference type="Proteomes" id="UP001633002">
    <property type="component" value="Unassembled WGS sequence"/>
</dbReference>
<accession>A0ABD3H0Q4</accession>
<protein>
    <submittedName>
        <fullName evidence="1">Uncharacterized protein</fullName>
    </submittedName>
</protein>
<comment type="caution">
    <text evidence="1">The sequence shown here is derived from an EMBL/GenBank/DDBJ whole genome shotgun (WGS) entry which is preliminary data.</text>
</comment>